<reference evidence="7" key="1">
    <citation type="submission" date="2023-03" db="EMBL/GenBank/DDBJ databases">
        <authorList>
            <person name="Julca I."/>
        </authorList>
    </citation>
    <scope>NUCLEOTIDE SEQUENCE</scope>
</reference>
<evidence type="ECO:0000313" key="7">
    <source>
        <dbReference type="EMBL" id="CAI9096607.1"/>
    </source>
</evidence>
<protein>
    <submittedName>
        <fullName evidence="7">OLC1v1032794C1</fullName>
    </submittedName>
</protein>
<evidence type="ECO:0000256" key="5">
    <source>
        <dbReference type="ARBA" id="ARBA00023242"/>
    </source>
</evidence>
<keyword evidence="4" id="KW-0804">Transcription</keyword>
<dbReference type="SUPFAM" id="SSF101941">
    <property type="entry name" value="NAC domain"/>
    <property type="match status" value="1"/>
</dbReference>
<keyword evidence="8" id="KW-1185">Reference proteome</keyword>
<evidence type="ECO:0000256" key="2">
    <source>
        <dbReference type="ARBA" id="ARBA00023015"/>
    </source>
</evidence>
<dbReference type="GO" id="GO:0003677">
    <property type="term" value="F:DNA binding"/>
    <property type="evidence" value="ECO:0007669"/>
    <property type="project" value="UniProtKB-KW"/>
</dbReference>
<gene>
    <name evidence="7" type="ORF">OLC1_LOCUS7324</name>
</gene>
<proteinExistence type="predicted"/>
<name>A0AAV1CMG1_OLDCO</name>
<organism evidence="7 8">
    <name type="scientific">Oldenlandia corymbosa var. corymbosa</name>
    <dbReference type="NCBI Taxonomy" id="529605"/>
    <lineage>
        <taxon>Eukaryota</taxon>
        <taxon>Viridiplantae</taxon>
        <taxon>Streptophyta</taxon>
        <taxon>Embryophyta</taxon>
        <taxon>Tracheophyta</taxon>
        <taxon>Spermatophyta</taxon>
        <taxon>Magnoliopsida</taxon>
        <taxon>eudicotyledons</taxon>
        <taxon>Gunneridae</taxon>
        <taxon>Pentapetalae</taxon>
        <taxon>asterids</taxon>
        <taxon>lamiids</taxon>
        <taxon>Gentianales</taxon>
        <taxon>Rubiaceae</taxon>
        <taxon>Rubioideae</taxon>
        <taxon>Spermacoceae</taxon>
        <taxon>Hedyotis-Oldenlandia complex</taxon>
        <taxon>Oldenlandia</taxon>
    </lineage>
</organism>
<dbReference type="GO" id="GO:0005634">
    <property type="term" value="C:nucleus"/>
    <property type="evidence" value="ECO:0007669"/>
    <property type="project" value="UniProtKB-SubCell"/>
</dbReference>
<dbReference type="PANTHER" id="PTHR31744:SF77">
    <property type="entry name" value="PROTEIN FEZ"/>
    <property type="match status" value="1"/>
</dbReference>
<keyword evidence="3" id="KW-0238">DNA-binding</keyword>
<dbReference type="Gene3D" id="2.170.150.80">
    <property type="entry name" value="NAC domain"/>
    <property type="match status" value="1"/>
</dbReference>
<evidence type="ECO:0000256" key="1">
    <source>
        <dbReference type="ARBA" id="ARBA00004123"/>
    </source>
</evidence>
<evidence type="ECO:0000259" key="6">
    <source>
        <dbReference type="PROSITE" id="PS51005"/>
    </source>
</evidence>
<dbReference type="Proteomes" id="UP001161247">
    <property type="component" value="Chromosome 2"/>
</dbReference>
<comment type="subcellular location">
    <subcellularLocation>
        <location evidence="1">Nucleus</location>
    </subcellularLocation>
</comment>
<dbReference type="FunFam" id="2.170.150.80:FF:000007">
    <property type="entry name" value="NAC domain-containing protein 35"/>
    <property type="match status" value="1"/>
</dbReference>
<dbReference type="GO" id="GO:0006355">
    <property type="term" value="P:regulation of DNA-templated transcription"/>
    <property type="evidence" value="ECO:0007669"/>
    <property type="project" value="InterPro"/>
</dbReference>
<dbReference type="InterPro" id="IPR036093">
    <property type="entry name" value="NAC_dom_sf"/>
</dbReference>
<dbReference type="Pfam" id="PF02365">
    <property type="entry name" value="NAM"/>
    <property type="match status" value="1"/>
</dbReference>
<evidence type="ECO:0000256" key="4">
    <source>
        <dbReference type="ARBA" id="ARBA00023163"/>
    </source>
</evidence>
<dbReference type="EMBL" id="OX459119">
    <property type="protein sequence ID" value="CAI9096607.1"/>
    <property type="molecule type" value="Genomic_DNA"/>
</dbReference>
<dbReference type="InterPro" id="IPR003441">
    <property type="entry name" value="NAC-dom"/>
</dbReference>
<keyword evidence="2" id="KW-0805">Transcription regulation</keyword>
<dbReference type="PROSITE" id="PS51005">
    <property type="entry name" value="NAC"/>
    <property type="match status" value="1"/>
</dbReference>
<dbReference type="GO" id="GO:0099402">
    <property type="term" value="P:plant organ development"/>
    <property type="evidence" value="ECO:0007669"/>
    <property type="project" value="UniProtKB-ARBA"/>
</dbReference>
<keyword evidence="5" id="KW-0539">Nucleus</keyword>
<feature type="domain" description="NAC" evidence="6">
    <location>
        <begin position="15"/>
        <end position="174"/>
    </location>
</feature>
<evidence type="ECO:0000256" key="3">
    <source>
        <dbReference type="ARBA" id="ARBA00023125"/>
    </source>
</evidence>
<dbReference type="AlphaFoldDB" id="A0AAV1CMG1"/>
<accession>A0AAV1CMG1</accession>
<evidence type="ECO:0000313" key="8">
    <source>
        <dbReference type="Proteomes" id="UP001161247"/>
    </source>
</evidence>
<sequence length="431" mass="48167">MDQERHESEKMDEVMLPGFRFHPTDEELVGFYLRRKIQQRPLSIELIKQLDIYKFDPWDLPKLAATGEKEWYFYCPRDRKYRNSARPNRVTGAGFWKATGTDRPIYSSEGSKCIGLKKSLVFYKGRAAKGIKTDWMMHEFRLPSIHDTGPSKRFIDKDNIPANDAWAICRIFKKANSSAQRALSQSWVSNSLPEISNITPTTTCDHLETQLVYGRSSSIFSSSNDTSQTTKNSNLVSSLIQFGASNTTNTTTTSANDAQQQSSMASFSPFYTSPSVHLLPVSKCDEIPITSTFQTNNIPTSQDPSSSLLLNMSSSSIFGDFEDKLSEEDQYNFHSFSAAATLMPGDQEGGTGRRLLGNDPNVATILRDQQPWETIQSVGGYPNYNLPFNNGTSSSSMADAAAAWKCNFFWDSSPCPSSDLSTCFSTNKCYT</sequence>
<dbReference type="PANTHER" id="PTHR31744">
    <property type="entry name" value="PROTEIN CUP-SHAPED COTYLEDON 2-RELATED"/>
    <property type="match status" value="1"/>
</dbReference>